<evidence type="ECO:0000313" key="3">
    <source>
        <dbReference type="Proteomes" id="UP000717328"/>
    </source>
</evidence>
<dbReference type="Gene3D" id="1.20.1280.50">
    <property type="match status" value="1"/>
</dbReference>
<dbReference type="EMBL" id="JABCKI010006103">
    <property type="protein sequence ID" value="KAG5635393.1"/>
    <property type="molecule type" value="Genomic_DNA"/>
</dbReference>
<name>A0A9P7FNV4_9AGAR</name>
<dbReference type="Proteomes" id="UP000717328">
    <property type="component" value="Unassembled WGS sequence"/>
</dbReference>
<feature type="compositionally biased region" description="Acidic residues" evidence="1">
    <location>
        <begin position="593"/>
        <end position="604"/>
    </location>
</feature>
<evidence type="ECO:0000313" key="2">
    <source>
        <dbReference type="EMBL" id="KAG5635393.1"/>
    </source>
</evidence>
<reference evidence="2" key="2">
    <citation type="submission" date="2021-10" db="EMBL/GenBank/DDBJ databases">
        <title>Phylogenomics reveals ancestral predisposition of the termite-cultivated fungus Termitomyces towards a domesticated lifestyle.</title>
        <authorList>
            <person name="Auxier B."/>
            <person name="Grum-Grzhimaylo A."/>
            <person name="Cardenas M.E."/>
            <person name="Lodge J.D."/>
            <person name="Laessoe T."/>
            <person name="Pedersen O."/>
            <person name="Smith M.E."/>
            <person name="Kuyper T.W."/>
            <person name="Franco-Molano E.A."/>
            <person name="Baroni T.J."/>
            <person name="Aanen D.K."/>
        </authorList>
    </citation>
    <scope>NUCLEOTIDE SEQUENCE</scope>
    <source>
        <strain evidence="2">D49</strain>
    </source>
</reference>
<protein>
    <recommendedName>
        <fullName evidence="4">F-box domain-containing protein</fullName>
    </recommendedName>
</protein>
<sequence>MDMDNIQLSKLQVGTVAQVAHAVTGSAPRFTCLNLSRRTIRFEQSVSINNLPIELLSIIFDFAMEDVDLPKVTRRDVPLSLTMVCYSWRAVAFSLPSLWASIDADLPNSILTLNFASEWLARSEPAAIRQLSFSFSKQPFDLCKDVLNICVYPYLGNITCLGLSMSSILFRDLSKHLDTSALQVLEAISFTAHGEPVDGLGASFGNSIDLSKCPALSVVSLISEQSTEFISRHCVTGFQWESLTQLDLCDRTLDPITVLDILALCLYLQHCKLLLRGFGPDAPFIPSAQMITMWDLVSWEVEFTGTRNPRTGQYIPTTIAPFFGVFGLPSLEELTIESREVDPGLFTALTRVAARSFLNEGDTFPLHTLHLKGVHILYPHTLVTFLRQTPNLVNLTMVNARGPVDTYQCFFMSFTWKRGMSRHHKVSQCLPLLEHLTVIDNADRVSPKTRIRNELWVLDFLQSRRWRPDWPGRISPCHCTKDMKCEGNHFRTRNNPHTKKMKLTQLQSISIRWRGAPGKFLPPSQSFCKSLPQLQSRGLEVCHPPLLVRAKASRGDWIGKQREFPLEWSIFGPDMSALFYVDFSREATKESDAESDDDGYETEDPPTPPREYTSPLQNDV</sequence>
<comment type="caution">
    <text evidence="2">The sequence shown here is derived from an EMBL/GenBank/DDBJ whole genome shotgun (WGS) entry which is preliminary data.</text>
</comment>
<dbReference type="SUPFAM" id="SSF52047">
    <property type="entry name" value="RNI-like"/>
    <property type="match status" value="1"/>
</dbReference>
<feature type="region of interest" description="Disordered" evidence="1">
    <location>
        <begin position="588"/>
        <end position="620"/>
    </location>
</feature>
<reference evidence="2" key="1">
    <citation type="submission" date="2021-02" db="EMBL/GenBank/DDBJ databases">
        <authorList>
            <person name="Nieuwenhuis M."/>
            <person name="Van De Peppel L.J.J."/>
        </authorList>
    </citation>
    <scope>NUCLEOTIDE SEQUENCE</scope>
    <source>
        <strain evidence="2">D49</strain>
    </source>
</reference>
<proteinExistence type="predicted"/>
<evidence type="ECO:0008006" key="4">
    <source>
        <dbReference type="Google" id="ProtNLM"/>
    </source>
</evidence>
<accession>A0A9P7FNV4</accession>
<evidence type="ECO:0000256" key="1">
    <source>
        <dbReference type="SAM" id="MobiDB-lite"/>
    </source>
</evidence>
<dbReference type="AlphaFoldDB" id="A0A9P7FNV4"/>
<organism evidence="2 3">
    <name type="scientific">Sphagnurus paluster</name>
    <dbReference type="NCBI Taxonomy" id="117069"/>
    <lineage>
        <taxon>Eukaryota</taxon>
        <taxon>Fungi</taxon>
        <taxon>Dikarya</taxon>
        <taxon>Basidiomycota</taxon>
        <taxon>Agaricomycotina</taxon>
        <taxon>Agaricomycetes</taxon>
        <taxon>Agaricomycetidae</taxon>
        <taxon>Agaricales</taxon>
        <taxon>Tricholomatineae</taxon>
        <taxon>Lyophyllaceae</taxon>
        <taxon>Sphagnurus</taxon>
    </lineage>
</organism>
<keyword evidence="3" id="KW-1185">Reference proteome</keyword>
<dbReference type="OrthoDB" id="2884727at2759"/>
<gene>
    <name evidence="2" type="ORF">H0H81_011415</name>
</gene>